<keyword evidence="3" id="KW-1185">Reference proteome</keyword>
<evidence type="ECO:0000313" key="2">
    <source>
        <dbReference type="EnsemblPlants" id="Solyc04g078240.2.1"/>
    </source>
</evidence>
<dbReference type="AlphaFoldDB" id="A0A3Q7H1R4"/>
<reference evidence="2" key="1">
    <citation type="journal article" date="2012" name="Nature">
        <title>The tomato genome sequence provides insights into fleshy fruit evolution.</title>
        <authorList>
            <consortium name="Tomato Genome Consortium"/>
        </authorList>
    </citation>
    <scope>NUCLEOTIDE SEQUENCE [LARGE SCALE GENOMIC DNA]</scope>
    <source>
        <strain evidence="2">cv. Heinz 1706</strain>
    </source>
</reference>
<dbReference type="Proteomes" id="UP000004994">
    <property type="component" value="Chromosome 4"/>
</dbReference>
<evidence type="ECO:0000313" key="3">
    <source>
        <dbReference type="Proteomes" id="UP000004994"/>
    </source>
</evidence>
<accession>A0A3Q7H1R4</accession>
<feature type="region of interest" description="Disordered" evidence="1">
    <location>
        <begin position="1"/>
        <end position="31"/>
    </location>
</feature>
<organism evidence="2">
    <name type="scientific">Solanum lycopersicum</name>
    <name type="common">Tomato</name>
    <name type="synonym">Lycopersicon esculentum</name>
    <dbReference type="NCBI Taxonomy" id="4081"/>
    <lineage>
        <taxon>Eukaryota</taxon>
        <taxon>Viridiplantae</taxon>
        <taxon>Streptophyta</taxon>
        <taxon>Embryophyta</taxon>
        <taxon>Tracheophyta</taxon>
        <taxon>Spermatophyta</taxon>
        <taxon>Magnoliopsida</taxon>
        <taxon>eudicotyledons</taxon>
        <taxon>Gunneridae</taxon>
        <taxon>Pentapetalae</taxon>
        <taxon>asterids</taxon>
        <taxon>lamiids</taxon>
        <taxon>Solanales</taxon>
        <taxon>Solanaceae</taxon>
        <taxon>Solanoideae</taxon>
        <taxon>Solaneae</taxon>
        <taxon>Solanum</taxon>
        <taxon>Solanum subgen. Lycopersicon</taxon>
    </lineage>
</organism>
<proteinExistence type="predicted"/>
<evidence type="ECO:0000256" key="1">
    <source>
        <dbReference type="SAM" id="MobiDB-lite"/>
    </source>
</evidence>
<feature type="compositionally biased region" description="Polar residues" evidence="1">
    <location>
        <begin position="17"/>
        <end position="26"/>
    </location>
</feature>
<name>A0A3Q7H1R4_SOLLC</name>
<dbReference type="PaxDb" id="4081-Solyc04g078240.1.1"/>
<protein>
    <submittedName>
        <fullName evidence="2">Uncharacterized protein</fullName>
    </submittedName>
</protein>
<reference evidence="2" key="2">
    <citation type="submission" date="2019-01" db="UniProtKB">
        <authorList>
            <consortium name="EnsemblPlants"/>
        </authorList>
    </citation>
    <scope>IDENTIFICATION</scope>
    <source>
        <strain evidence="2">cv. Heinz 1706</strain>
    </source>
</reference>
<sequence length="87" mass="10104">MDMSDDLNSYEVKVPPTRTTMVNSPSSEHDGVVEINKHVRESNRLLSEEDGDDKNEIMAIEIERDEAFDVVPHFSWKKLWEFIDVLP</sequence>
<dbReference type="Gramene" id="Solyc04g078240.2.1">
    <property type="protein sequence ID" value="Solyc04g078240.2.1"/>
    <property type="gene ID" value="Solyc04g078240.2"/>
</dbReference>
<dbReference type="EnsemblPlants" id="Solyc04g078240.2.1">
    <property type="protein sequence ID" value="Solyc04g078240.2.1"/>
    <property type="gene ID" value="Solyc04g078240.2"/>
</dbReference>
<dbReference type="InParanoid" id="A0A3Q7H1R4"/>